<comment type="caution">
    <text evidence="1">The sequence shown here is derived from an EMBL/GenBank/DDBJ whole genome shotgun (WGS) entry which is preliminary data.</text>
</comment>
<evidence type="ECO:0008006" key="3">
    <source>
        <dbReference type="Google" id="ProtNLM"/>
    </source>
</evidence>
<name>A0A2K2FM48_9CLOT</name>
<dbReference type="OrthoDB" id="1956310at2"/>
<dbReference type="KEGG" id="cthd:CDO33_04615"/>
<dbReference type="AlphaFoldDB" id="A0A2K2FM48"/>
<keyword evidence="2" id="KW-1185">Reference proteome</keyword>
<sequence>MFTKNDEKLLRTLAKQVKEISLLPEQQQKREKWKLHNSLKSDFPMVFVHPDGSWRELLPLESLCCETDYAKQIEYELKRRLIRHQYLPDDVPIEARLQVKKVIHNTMWGVEPQREPSSEASGAWHFKPIINEPSDWKILKEPVISYDDQETEKRFNATQEILGDILPVELAGVTNFSFHLMHWYCDYRGLENMLIDLVMEPEMVHDVMRFFTEGVKSMLHQYEKLNLISLNNDETFHYTGGVGYTDELPAPGFNPEKVRLCDVWGAAEAQEFSSVSPEMHENFVLSYEREILEFFGLNGYGCCDDLSKKLDGVLKIKNIRRIAVCPWADISNFTPRLQKNYIMTWKPQPAYIAFDKMDEESIRNELSTGLAKSRGGIIELILRDTHTCRNQPERFTRWIQIARECIEKEMDMR</sequence>
<dbReference type="RefSeq" id="WP_103079877.1">
    <property type="nucleotide sequence ID" value="NZ_CP021850.1"/>
</dbReference>
<dbReference type="InterPro" id="IPR038071">
    <property type="entry name" value="UROD/MetE-like_sf"/>
</dbReference>
<dbReference type="Proteomes" id="UP000236151">
    <property type="component" value="Unassembled WGS sequence"/>
</dbReference>
<organism evidence="1 2">
    <name type="scientific">Clostridium thermosuccinogenes</name>
    <dbReference type="NCBI Taxonomy" id="84032"/>
    <lineage>
        <taxon>Bacteria</taxon>
        <taxon>Bacillati</taxon>
        <taxon>Bacillota</taxon>
        <taxon>Clostridia</taxon>
        <taxon>Eubacteriales</taxon>
        <taxon>Clostridiaceae</taxon>
        <taxon>Clostridium</taxon>
    </lineage>
</organism>
<accession>A0A2K2FM48</accession>
<gene>
    <name evidence="1" type="ORF">CDQ84_01120</name>
</gene>
<evidence type="ECO:0000313" key="1">
    <source>
        <dbReference type="EMBL" id="PNU01298.1"/>
    </source>
</evidence>
<protein>
    <recommendedName>
        <fullName evidence="3">Uroporphyrinogen decarboxylase (URO-D) domain-containing protein</fullName>
    </recommendedName>
</protein>
<proteinExistence type="predicted"/>
<reference evidence="1 2" key="1">
    <citation type="submission" date="2017-06" db="EMBL/GenBank/DDBJ databases">
        <title>Investigating the central metabolism of Clostridium thermosuccinogenes.</title>
        <authorList>
            <person name="Koendjbiharie J.G."/>
            <person name="van Kranenburg R."/>
        </authorList>
    </citation>
    <scope>NUCLEOTIDE SEQUENCE [LARGE SCALE GENOMIC DNA]</scope>
    <source>
        <strain evidence="1 2">DSM 5806</strain>
    </source>
</reference>
<evidence type="ECO:0000313" key="2">
    <source>
        <dbReference type="Proteomes" id="UP000236151"/>
    </source>
</evidence>
<dbReference type="Gene3D" id="3.20.20.210">
    <property type="match status" value="1"/>
</dbReference>
<dbReference type="EMBL" id="NIOJ01000002">
    <property type="protein sequence ID" value="PNU01298.1"/>
    <property type="molecule type" value="Genomic_DNA"/>
</dbReference>